<evidence type="ECO:0000313" key="3">
    <source>
        <dbReference type="Proteomes" id="UP001438008"/>
    </source>
</evidence>
<sequence length="297" mass="34383">MLHIIWIILKIILLILAVVLGLALLILALLLLVPVRYEAHLKKKEEFFVEARVHWLLQLVRVPVSFRNGELSAKLKVLIFTVKDFLADEKEIEDGMKEVFADAEEDAGKAAEQEICIEPVEEETEELEPWPARKQRNLGIFGKITVFLRMLAGFLKTIWRCLSSIPKKLKNLKYTLHRFYVKIKRMKRFATDDRTKAALSLAWSQLKGFLVKLLPNKVRGDLRFGTDDPALTGEILGGISIFYPLFMDNVKVVPDFQETVLEGELYLKGRIRLLTVAQIAWRLYRDKNVRFVYRMVT</sequence>
<dbReference type="Proteomes" id="UP001438008">
    <property type="component" value="Unassembled WGS sequence"/>
</dbReference>
<comment type="caution">
    <text evidence="2">The sequence shown here is derived from an EMBL/GenBank/DDBJ whole genome shotgun (WGS) entry which is preliminary data.</text>
</comment>
<keyword evidence="3" id="KW-1185">Reference proteome</keyword>
<organism evidence="2 3">
    <name type="scientific">Laedolimicola intestinihominis</name>
    <dbReference type="NCBI Taxonomy" id="3133166"/>
    <lineage>
        <taxon>Bacteria</taxon>
        <taxon>Bacillati</taxon>
        <taxon>Bacillota</taxon>
        <taxon>Clostridia</taxon>
        <taxon>Lachnospirales</taxon>
        <taxon>Lachnospiraceae</taxon>
        <taxon>Laedolimicola</taxon>
    </lineage>
</organism>
<evidence type="ECO:0000256" key="1">
    <source>
        <dbReference type="SAM" id="Phobius"/>
    </source>
</evidence>
<feature type="transmembrane region" description="Helical" evidence="1">
    <location>
        <begin position="6"/>
        <end position="33"/>
    </location>
</feature>
<dbReference type="RefSeq" id="WP_349163986.1">
    <property type="nucleotide sequence ID" value="NZ_JBBMFE010000003.1"/>
</dbReference>
<keyword evidence="1" id="KW-0472">Membrane</keyword>
<proteinExistence type="predicted"/>
<dbReference type="EMBL" id="JBBMFE010000003">
    <property type="protein sequence ID" value="MEQ2471799.1"/>
    <property type="molecule type" value="Genomic_DNA"/>
</dbReference>
<dbReference type="Pfam" id="PF11167">
    <property type="entry name" value="DUF2953"/>
    <property type="match status" value="1"/>
</dbReference>
<accession>A0ABV1FGW7</accession>
<name>A0ABV1FGW7_9FIRM</name>
<gene>
    <name evidence="2" type="ORF">WMO29_04750</name>
</gene>
<protein>
    <submittedName>
        <fullName evidence="2">DUF2953 domain-containing protein</fullName>
    </submittedName>
</protein>
<keyword evidence="1" id="KW-1133">Transmembrane helix</keyword>
<reference evidence="2 3" key="1">
    <citation type="submission" date="2024-03" db="EMBL/GenBank/DDBJ databases">
        <title>Human intestinal bacterial collection.</title>
        <authorList>
            <person name="Pauvert C."/>
            <person name="Hitch T.C.A."/>
            <person name="Clavel T."/>
        </authorList>
    </citation>
    <scope>NUCLEOTIDE SEQUENCE [LARGE SCALE GENOMIC DNA]</scope>
    <source>
        <strain evidence="2 3">CLA-AA-H132</strain>
    </source>
</reference>
<evidence type="ECO:0000313" key="2">
    <source>
        <dbReference type="EMBL" id="MEQ2471799.1"/>
    </source>
</evidence>
<keyword evidence="1" id="KW-0812">Transmembrane</keyword>
<dbReference type="InterPro" id="IPR021338">
    <property type="entry name" value="DUF2953"/>
</dbReference>